<dbReference type="InterPro" id="IPR037053">
    <property type="entry name" value="Phage_tail_collar_dom_sf"/>
</dbReference>
<dbReference type="InterPro" id="IPR011083">
    <property type="entry name" value="Phage_tail_collar_dom"/>
</dbReference>
<reference evidence="3" key="1">
    <citation type="journal article" date="2021" name="Proc. Natl. Acad. Sci. U.S.A.">
        <title>A Catalog of Tens of Thousands of Viruses from Human Metagenomes Reveals Hidden Associations with Chronic Diseases.</title>
        <authorList>
            <person name="Tisza M.J."/>
            <person name="Buck C.B."/>
        </authorList>
    </citation>
    <scope>NUCLEOTIDE SEQUENCE</scope>
    <source>
        <strain evidence="3">Cte0t5</strain>
    </source>
</reference>
<accession>A0A8S5LGN3</accession>
<evidence type="ECO:0000313" key="3">
    <source>
        <dbReference type="EMBL" id="DAD69237.1"/>
    </source>
</evidence>
<evidence type="ECO:0000256" key="1">
    <source>
        <dbReference type="SAM" id="MobiDB-lite"/>
    </source>
</evidence>
<sequence length="234" mass="24921">MQAYTATKQWRDGFGANETRITAADLTHIEDGISAATQGVTNLETKVAGQPAEILKQVQTIAQGIRDILSKAVPVGMIALYGAERDPEGWMRCDGRLLDRTTYAKLFSAIGTTYGFSSATNFRLPDFRDRSAVGTGNIYQVGNKGGSGSITLNVQQLPAHTHEIGEVGDVNARFQAKKANQDIGSGDSGNGYTYLTSTGTSRGDRSPIAAATGGSQPVDIRDPYLACPYIIRVA</sequence>
<proteinExistence type="predicted"/>
<organism evidence="3">
    <name type="scientific">Myoviridae sp. cte0t5</name>
    <dbReference type="NCBI Taxonomy" id="2823549"/>
    <lineage>
        <taxon>Viruses</taxon>
        <taxon>Duplodnaviria</taxon>
        <taxon>Heunggongvirae</taxon>
        <taxon>Uroviricota</taxon>
        <taxon>Caudoviricetes</taxon>
    </lineage>
</organism>
<evidence type="ECO:0000259" key="2">
    <source>
        <dbReference type="Pfam" id="PF07484"/>
    </source>
</evidence>
<feature type="domain" description="Phage tail collar" evidence="2">
    <location>
        <begin position="76"/>
        <end position="131"/>
    </location>
</feature>
<protein>
    <submittedName>
        <fullName evidence="3">Tail collar domain</fullName>
    </submittedName>
</protein>
<feature type="region of interest" description="Disordered" evidence="1">
    <location>
        <begin position="179"/>
        <end position="214"/>
    </location>
</feature>
<dbReference type="EMBL" id="BK014717">
    <property type="protein sequence ID" value="DAD69237.1"/>
    <property type="molecule type" value="Genomic_DNA"/>
</dbReference>
<feature type="compositionally biased region" description="Polar residues" evidence="1">
    <location>
        <begin position="190"/>
        <end position="201"/>
    </location>
</feature>
<dbReference type="Pfam" id="PF07484">
    <property type="entry name" value="Collar"/>
    <property type="match status" value="1"/>
</dbReference>
<name>A0A8S5LGN3_9CAUD</name>
<dbReference type="SUPFAM" id="SSF88874">
    <property type="entry name" value="Receptor-binding domain of short tail fibre protein gp12"/>
    <property type="match status" value="1"/>
</dbReference>
<dbReference type="Gene3D" id="3.90.1340.10">
    <property type="entry name" value="Phage tail collar domain"/>
    <property type="match status" value="1"/>
</dbReference>